<name>A0ABS5MC89_9BACI</name>
<sequence>MDKELKDKFPTWCFEHNPLAVTLTDDIDSLIGCMVEQKAKGNKINYFYTFESVYIMDKNVRKPTLGIDLAFTNGRCWDNHVTRLNQGNKVNKQSANINSILNISGDNYFDKYCMSTAIMMWSFYDLPLPASREGKMILLAIDSGFLGHYDNRFKQVHNTYLEMLGFEELIDILNNTTQKEYELVQEKYRMSEKITIDDNGYLQTKLPLSLLSKVLDIKLELPKQPFTLHKQFKNVGRRVQGDEVGELGKNIISFALTRKKYYKYTVAI</sequence>
<protein>
    <recommendedName>
        <fullName evidence="3">DUF2971 domain-containing protein</fullName>
    </recommendedName>
</protein>
<organism evidence="1 2">
    <name type="scientific">Ornithinibacillus massiliensis</name>
    <dbReference type="NCBI Taxonomy" id="1944633"/>
    <lineage>
        <taxon>Bacteria</taxon>
        <taxon>Bacillati</taxon>
        <taxon>Bacillota</taxon>
        <taxon>Bacilli</taxon>
        <taxon>Bacillales</taxon>
        <taxon>Bacillaceae</taxon>
        <taxon>Ornithinibacillus</taxon>
    </lineage>
</organism>
<comment type="caution">
    <text evidence="1">The sequence shown here is derived from an EMBL/GenBank/DDBJ whole genome shotgun (WGS) entry which is preliminary data.</text>
</comment>
<gene>
    <name evidence="1" type="ORF">KGF86_06945</name>
</gene>
<dbReference type="EMBL" id="JAGXBY010000002">
    <property type="protein sequence ID" value="MBS3679944.1"/>
    <property type="molecule type" value="Genomic_DNA"/>
</dbReference>
<keyword evidence="2" id="KW-1185">Reference proteome</keyword>
<dbReference type="Proteomes" id="UP000681870">
    <property type="component" value="Unassembled WGS sequence"/>
</dbReference>
<accession>A0ABS5MC89</accession>
<dbReference type="RefSeq" id="WP_211741453.1">
    <property type="nucleotide sequence ID" value="NZ_JAGXBY010000002.1"/>
</dbReference>
<evidence type="ECO:0008006" key="3">
    <source>
        <dbReference type="Google" id="ProtNLM"/>
    </source>
</evidence>
<evidence type="ECO:0000313" key="2">
    <source>
        <dbReference type="Proteomes" id="UP000681870"/>
    </source>
</evidence>
<reference evidence="1 2" key="1">
    <citation type="submission" date="2021-05" db="EMBL/GenBank/DDBJ databases">
        <title>Ornithinibacillus massiliensis sp. nov.</title>
        <authorList>
            <person name="Iwaza R."/>
            <person name="Lagier J.-C."/>
            <person name="Raoult D."/>
        </authorList>
    </citation>
    <scope>NUCLEOTIDE SEQUENCE [LARGE SCALE GENOMIC DNA]</scope>
    <source>
        <strain evidence="1 2">Marseille-P3601</strain>
    </source>
</reference>
<evidence type="ECO:0000313" key="1">
    <source>
        <dbReference type="EMBL" id="MBS3679944.1"/>
    </source>
</evidence>
<proteinExistence type="predicted"/>